<feature type="compositionally biased region" description="Low complexity" evidence="1">
    <location>
        <begin position="96"/>
        <end position="127"/>
    </location>
</feature>
<evidence type="ECO:0000313" key="2">
    <source>
        <dbReference type="EMBL" id="KAK3742210.1"/>
    </source>
</evidence>
<proteinExistence type="predicted"/>
<dbReference type="Gene3D" id="1.10.1170.10">
    <property type="entry name" value="Inhibitor Of Apoptosis Protein (2mihbC-IAP-1), Chain A"/>
    <property type="match status" value="1"/>
</dbReference>
<dbReference type="GO" id="GO:0005737">
    <property type="term" value="C:cytoplasm"/>
    <property type="evidence" value="ECO:0007669"/>
    <property type="project" value="TreeGrafter"/>
</dbReference>
<accession>A0AAE1CX12</accession>
<dbReference type="AlphaFoldDB" id="A0AAE1CX12"/>
<protein>
    <submittedName>
        <fullName evidence="2">Uncharacterized protein</fullName>
    </submittedName>
</protein>
<dbReference type="GO" id="GO:0043027">
    <property type="term" value="F:cysteine-type endopeptidase inhibitor activity involved in apoptotic process"/>
    <property type="evidence" value="ECO:0007669"/>
    <property type="project" value="TreeGrafter"/>
</dbReference>
<dbReference type="SMART" id="SM00238">
    <property type="entry name" value="BIR"/>
    <property type="match status" value="1"/>
</dbReference>
<gene>
    <name evidence="2" type="ORF">RRG08_064351</name>
</gene>
<dbReference type="GO" id="GO:0005634">
    <property type="term" value="C:nucleus"/>
    <property type="evidence" value="ECO:0007669"/>
    <property type="project" value="TreeGrafter"/>
</dbReference>
<dbReference type="Pfam" id="PF00653">
    <property type="entry name" value="BIR"/>
    <property type="match status" value="1"/>
</dbReference>
<comment type="caution">
    <text evidence="2">The sequence shown here is derived from an EMBL/GenBank/DDBJ whole genome shotgun (WGS) entry which is preliminary data.</text>
</comment>
<dbReference type="PROSITE" id="PS50143">
    <property type="entry name" value="BIR_REPEAT_2"/>
    <property type="match status" value="1"/>
</dbReference>
<dbReference type="SUPFAM" id="SSF57924">
    <property type="entry name" value="Inhibitor of apoptosis (IAP) repeat"/>
    <property type="match status" value="1"/>
</dbReference>
<feature type="compositionally biased region" description="Polar residues" evidence="1">
    <location>
        <begin position="66"/>
        <end position="75"/>
    </location>
</feature>
<dbReference type="InterPro" id="IPR001370">
    <property type="entry name" value="BIR_rpt"/>
</dbReference>
<evidence type="ECO:0000256" key="1">
    <source>
        <dbReference type="SAM" id="MobiDB-lite"/>
    </source>
</evidence>
<dbReference type="InterPro" id="IPR050784">
    <property type="entry name" value="IAP"/>
</dbReference>
<dbReference type="EMBL" id="JAWDGP010006369">
    <property type="protein sequence ID" value="KAK3742210.1"/>
    <property type="molecule type" value="Genomic_DNA"/>
</dbReference>
<name>A0AAE1CX12_9GAST</name>
<sequence>METHRAVNSDCTMVASTSGNSLTIADNVRFRRTLFTAAHNDVVTNSYSASNQENSNADFSELNNELETTESASNKSPHEESTALSNSNSVSNEPDTSATSTSTPTSTPTPATQSPTAAPSNQTSPSDSSPPPASRNPTYQELGIITEKPKRYELAVRCRRLATFDPWPTDHHIKKEDLADAGFYYANYADCARCYYCGGGVTQLGTGR</sequence>
<organism evidence="2 3">
    <name type="scientific">Elysia crispata</name>
    <name type="common">lettuce slug</name>
    <dbReference type="NCBI Taxonomy" id="231223"/>
    <lineage>
        <taxon>Eukaryota</taxon>
        <taxon>Metazoa</taxon>
        <taxon>Spiralia</taxon>
        <taxon>Lophotrochozoa</taxon>
        <taxon>Mollusca</taxon>
        <taxon>Gastropoda</taxon>
        <taxon>Heterobranchia</taxon>
        <taxon>Euthyneura</taxon>
        <taxon>Panpulmonata</taxon>
        <taxon>Sacoglossa</taxon>
        <taxon>Placobranchoidea</taxon>
        <taxon>Plakobranchidae</taxon>
        <taxon>Elysia</taxon>
    </lineage>
</organism>
<dbReference type="Proteomes" id="UP001283361">
    <property type="component" value="Unassembled WGS sequence"/>
</dbReference>
<reference evidence="2" key="1">
    <citation type="journal article" date="2023" name="G3 (Bethesda)">
        <title>A reference genome for the long-term kleptoplast-retaining sea slug Elysia crispata morphotype clarki.</title>
        <authorList>
            <person name="Eastman K.E."/>
            <person name="Pendleton A.L."/>
            <person name="Shaikh M.A."/>
            <person name="Suttiyut T."/>
            <person name="Ogas R."/>
            <person name="Tomko P."/>
            <person name="Gavelis G."/>
            <person name="Widhalm J.R."/>
            <person name="Wisecaver J.H."/>
        </authorList>
    </citation>
    <scope>NUCLEOTIDE SEQUENCE</scope>
    <source>
        <strain evidence="2">ECLA1</strain>
    </source>
</reference>
<keyword evidence="3" id="KW-1185">Reference proteome</keyword>
<dbReference type="PANTHER" id="PTHR10044:SF139">
    <property type="entry name" value="DEATH-ASSOCIATED INHIBITOR OF APOPTOSIS 2"/>
    <property type="match status" value="1"/>
</dbReference>
<dbReference type="GO" id="GO:0051726">
    <property type="term" value="P:regulation of cell cycle"/>
    <property type="evidence" value="ECO:0007669"/>
    <property type="project" value="TreeGrafter"/>
</dbReference>
<feature type="compositionally biased region" description="Polar residues" evidence="1">
    <location>
        <begin position="82"/>
        <end position="95"/>
    </location>
</feature>
<dbReference type="GO" id="GO:0043066">
    <property type="term" value="P:negative regulation of apoptotic process"/>
    <property type="evidence" value="ECO:0007669"/>
    <property type="project" value="TreeGrafter"/>
</dbReference>
<feature type="region of interest" description="Disordered" evidence="1">
    <location>
        <begin position="66"/>
        <end position="140"/>
    </location>
</feature>
<dbReference type="PANTHER" id="PTHR10044">
    <property type="entry name" value="INHIBITOR OF APOPTOSIS"/>
    <property type="match status" value="1"/>
</dbReference>
<evidence type="ECO:0000313" key="3">
    <source>
        <dbReference type="Proteomes" id="UP001283361"/>
    </source>
</evidence>